<evidence type="ECO:0000313" key="4">
    <source>
        <dbReference type="Proteomes" id="UP001589773"/>
    </source>
</evidence>
<name>A0ABV6FHX1_9BURK</name>
<proteinExistence type="predicted"/>
<evidence type="ECO:0000256" key="1">
    <source>
        <dbReference type="SAM" id="SignalP"/>
    </source>
</evidence>
<comment type="caution">
    <text evidence="3">The sequence shown here is derived from an EMBL/GenBank/DDBJ whole genome shotgun (WGS) entry which is preliminary data.</text>
</comment>
<dbReference type="NCBIfam" id="TIGR02595">
    <property type="entry name" value="PEP_CTERM"/>
    <property type="match status" value="1"/>
</dbReference>
<evidence type="ECO:0000259" key="2">
    <source>
        <dbReference type="Pfam" id="PF07589"/>
    </source>
</evidence>
<protein>
    <submittedName>
        <fullName evidence="3">PEP-CTERM sorting domain-containing protein</fullName>
    </submittedName>
</protein>
<feature type="chain" id="PRO_5045376323" evidence="1">
    <location>
        <begin position="23"/>
        <end position="184"/>
    </location>
</feature>
<organism evidence="3 4">
    <name type="scientific">Massilia consociata</name>
    <dbReference type="NCBI Taxonomy" id="760117"/>
    <lineage>
        <taxon>Bacteria</taxon>
        <taxon>Pseudomonadati</taxon>
        <taxon>Pseudomonadota</taxon>
        <taxon>Betaproteobacteria</taxon>
        <taxon>Burkholderiales</taxon>
        <taxon>Oxalobacteraceae</taxon>
        <taxon>Telluria group</taxon>
        <taxon>Massilia</taxon>
    </lineage>
</organism>
<dbReference type="InterPro" id="IPR013424">
    <property type="entry name" value="Ice-binding_C"/>
</dbReference>
<gene>
    <name evidence="3" type="ORF">ACFFJK_14635</name>
</gene>
<dbReference type="Proteomes" id="UP001589773">
    <property type="component" value="Unassembled WGS sequence"/>
</dbReference>
<accession>A0ABV6FHX1</accession>
<reference evidence="3 4" key="1">
    <citation type="submission" date="2024-09" db="EMBL/GenBank/DDBJ databases">
        <authorList>
            <person name="Sun Q."/>
            <person name="Mori K."/>
        </authorList>
    </citation>
    <scope>NUCLEOTIDE SEQUENCE [LARGE SCALE GENOMIC DNA]</scope>
    <source>
        <strain evidence="3 4">CCM 7792</strain>
    </source>
</reference>
<sequence>MSIAKNLILAASLFGTALLSHAGVIDTFTPATKVTVTKTKFFEFEYTVPTKNFDYLTQSLEDVKLTIFLTDENKGDETLKFIIGGTEFAQVYRDDRNNAVNNGKDNITPVDIDLTTALGQLNTYGKLSVFLSTDSAGDYNFTGSSLSATVVDKPQRERAVPEPATLGLMGLGLAALAVRRRRQS</sequence>
<keyword evidence="1" id="KW-0732">Signal</keyword>
<dbReference type="Pfam" id="PF07589">
    <property type="entry name" value="PEP-CTERM"/>
    <property type="match status" value="1"/>
</dbReference>
<feature type="signal peptide" evidence="1">
    <location>
        <begin position="1"/>
        <end position="22"/>
    </location>
</feature>
<dbReference type="RefSeq" id="WP_379680101.1">
    <property type="nucleotide sequence ID" value="NZ_JBHLWP010000013.1"/>
</dbReference>
<dbReference type="EMBL" id="JBHLWP010000013">
    <property type="protein sequence ID" value="MFC0253134.1"/>
    <property type="molecule type" value="Genomic_DNA"/>
</dbReference>
<evidence type="ECO:0000313" key="3">
    <source>
        <dbReference type="EMBL" id="MFC0253134.1"/>
    </source>
</evidence>
<keyword evidence="4" id="KW-1185">Reference proteome</keyword>
<feature type="domain" description="Ice-binding protein C-terminal" evidence="2">
    <location>
        <begin position="159"/>
        <end position="181"/>
    </location>
</feature>